<evidence type="ECO:0000313" key="3">
    <source>
        <dbReference type="EMBL" id="TDD08490.1"/>
    </source>
</evidence>
<organism evidence="3 4">
    <name type="scientific">Nonomuraea diastatica</name>
    <dbReference type="NCBI Taxonomy" id="1848329"/>
    <lineage>
        <taxon>Bacteria</taxon>
        <taxon>Bacillati</taxon>
        <taxon>Actinomycetota</taxon>
        <taxon>Actinomycetes</taxon>
        <taxon>Streptosporangiales</taxon>
        <taxon>Streptosporangiaceae</taxon>
        <taxon>Nonomuraea</taxon>
    </lineage>
</organism>
<name>A0A4R4W5U2_9ACTN</name>
<comment type="caution">
    <text evidence="3">The sequence shown here is derived from an EMBL/GenBank/DDBJ whole genome shotgun (WGS) entry which is preliminary data.</text>
</comment>
<dbReference type="EMBL" id="SMKP01000251">
    <property type="protein sequence ID" value="TDD08490.1"/>
    <property type="molecule type" value="Genomic_DNA"/>
</dbReference>
<dbReference type="InterPro" id="IPR006827">
    <property type="entry name" value="Lant_deHydtase_N"/>
</dbReference>
<reference evidence="3 4" key="1">
    <citation type="submission" date="2019-03" db="EMBL/GenBank/DDBJ databases">
        <title>Draft genome sequences of novel Actinobacteria.</title>
        <authorList>
            <person name="Sahin N."/>
            <person name="Ay H."/>
            <person name="Saygin H."/>
        </authorList>
    </citation>
    <scope>NUCLEOTIDE SEQUENCE [LARGE SCALE GENOMIC DNA]</scope>
    <source>
        <strain evidence="3 4">KC712</strain>
    </source>
</reference>
<feature type="domain" description="Lantibiotic dehydratase N-terminal" evidence="2">
    <location>
        <begin position="71"/>
        <end position="270"/>
    </location>
</feature>
<sequence>MAGEGLGARRRPRGTADGQPCPREPHRSPARLRAIHHRRPATSRPLHWLVPAALAATCHPVRAVRRSGHGHGRAREGRFWNATSCPSRVDVEWLTSLIDQNERHPGLRPRLKVTTDSSGIVRDGRFIVGARAEIGARTPGPLRGVSVRLTRPVRFALAAAVRPIRFDELAGELAARFSATPPEKIVSLLHTLIDQRILITSLRPPMTAVDPLRHLIEALRVAGCQDLPDIAELLRALENVQELLTRSTSTTDPAEAATVRAEAGTRMSALIPGAGLATSHG</sequence>
<evidence type="ECO:0000313" key="4">
    <source>
        <dbReference type="Proteomes" id="UP000294543"/>
    </source>
</evidence>
<feature type="region of interest" description="Disordered" evidence="1">
    <location>
        <begin position="1"/>
        <end position="31"/>
    </location>
</feature>
<dbReference type="Proteomes" id="UP000294543">
    <property type="component" value="Unassembled WGS sequence"/>
</dbReference>
<dbReference type="OrthoDB" id="1273722at2"/>
<dbReference type="Pfam" id="PF04738">
    <property type="entry name" value="Lant_dehydr_N"/>
    <property type="match status" value="1"/>
</dbReference>
<accession>A0A4R4W5U2</accession>
<keyword evidence="4" id="KW-1185">Reference proteome</keyword>
<protein>
    <recommendedName>
        <fullName evidence="2">Lantibiotic dehydratase N-terminal domain-containing protein</fullName>
    </recommendedName>
</protein>
<gene>
    <name evidence="3" type="ORF">E1294_47485</name>
</gene>
<evidence type="ECO:0000256" key="1">
    <source>
        <dbReference type="SAM" id="MobiDB-lite"/>
    </source>
</evidence>
<dbReference type="AlphaFoldDB" id="A0A4R4W5U2"/>
<proteinExistence type="predicted"/>
<evidence type="ECO:0000259" key="2">
    <source>
        <dbReference type="Pfam" id="PF04738"/>
    </source>
</evidence>